<evidence type="ECO:0000313" key="4">
    <source>
        <dbReference type="Proteomes" id="UP000321154"/>
    </source>
</evidence>
<proteinExistence type="predicted"/>
<evidence type="ECO:0000313" key="3">
    <source>
        <dbReference type="EMBL" id="MBA8812371.1"/>
    </source>
</evidence>
<dbReference type="PANTHER" id="PTHR34512">
    <property type="entry name" value="CELL SURFACE PROTEIN"/>
    <property type="match status" value="1"/>
</dbReference>
<keyword evidence="4" id="KW-1185">Reference proteome</keyword>
<evidence type="ECO:0000256" key="1">
    <source>
        <dbReference type="SAM" id="Phobius"/>
    </source>
</evidence>
<gene>
    <name evidence="3" type="ORF">FB463_000595</name>
    <name evidence="2" type="ORF">FFA01_02250</name>
</gene>
<dbReference type="InterPro" id="IPR011047">
    <property type="entry name" value="Quinoprotein_ADH-like_sf"/>
</dbReference>
<evidence type="ECO:0000313" key="2">
    <source>
        <dbReference type="EMBL" id="GEK81916.1"/>
    </source>
</evidence>
<reference evidence="2 4" key="1">
    <citation type="submission" date="2019-07" db="EMBL/GenBank/DDBJ databases">
        <title>Whole genome shotgun sequence of Frigoribacterium faeni NBRC 103066.</title>
        <authorList>
            <person name="Hosoyama A."/>
            <person name="Uohara A."/>
            <person name="Ohji S."/>
            <person name="Ichikawa N."/>
        </authorList>
    </citation>
    <scope>NUCLEOTIDE SEQUENCE [LARGE SCALE GENOMIC DNA]</scope>
    <source>
        <strain evidence="2 4">NBRC 103066</strain>
    </source>
</reference>
<feature type="transmembrane region" description="Helical" evidence="1">
    <location>
        <begin position="21"/>
        <end position="39"/>
    </location>
</feature>
<dbReference type="SUPFAM" id="SSF50998">
    <property type="entry name" value="Quinoprotein alcohol dehydrogenase-like"/>
    <property type="match status" value="1"/>
</dbReference>
<dbReference type="PANTHER" id="PTHR34512:SF30">
    <property type="entry name" value="OUTER MEMBRANE PROTEIN ASSEMBLY FACTOR BAMB"/>
    <property type="match status" value="1"/>
</dbReference>
<name>A0A7W3JGH5_9MICO</name>
<dbReference type="AlphaFoldDB" id="A0A7W3JGH5"/>
<keyword evidence="1" id="KW-0472">Membrane</keyword>
<protein>
    <submittedName>
        <fullName evidence="3">Uncharacterized protein</fullName>
    </submittedName>
</protein>
<comment type="caution">
    <text evidence="3">The sequence shown here is derived from an EMBL/GenBank/DDBJ whole genome shotgun (WGS) entry which is preliminary data.</text>
</comment>
<dbReference type="EMBL" id="JACGWW010000001">
    <property type="protein sequence ID" value="MBA8812371.1"/>
    <property type="molecule type" value="Genomic_DNA"/>
</dbReference>
<reference evidence="3 5" key="2">
    <citation type="submission" date="2020-07" db="EMBL/GenBank/DDBJ databases">
        <title>Sequencing the genomes of 1000 actinobacteria strains.</title>
        <authorList>
            <person name="Klenk H.-P."/>
        </authorList>
    </citation>
    <scope>NUCLEOTIDE SEQUENCE [LARGE SCALE GENOMIC DNA]</scope>
    <source>
        <strain evidence="3 5">DSM 10309</strain>
    </source>
</reference>
<dbReference type="EMBL" id="BJUV01000001">
    <property type="protein sequence ID" value="GEK81916.1"/>
    <property type="molecule type" value="Genomic_DNA"/>
</dbReference>
<accession>A0A7W3JGH5</accession>
<dbReference type="Proteomes" id="UP000321154">
    <property type="component" value="Unassembled WGS sequence"/>
</dbReference>
<organism evidence="3 5">
    <name type="scientific">Frigoribacterium faeni</name>
    <dbReference type="NCBI Taxonomy" id="145483"/>
    <lineage>
        <taxon>Bacteria</taxon>
        <taxon>Bacillati</taxon>
        <taxon>Actinomycetota</taxon>
        <taxon>Actinomycetes</taxon>
        <taxon>Micrococcales</taxon>
        <taxon>Microbacteriaceae</taxon>
        <taxon>Frigoribacterium</taxon>
    </lineage>
</organism>
<evidence type="ECO:0000313" key="5">
    <source>
        <dbReference type="Proteomes" id="UP000522688"/>
    </source>
</evidence>
<dbReference type="OrthoDB" id="5093006at2"/>
<sequence>MSAPRRRPAASGRRALRLLTVYGAIGVATIVVVVGGSAADPDYGTGRPWGGVAVDDLRSSPTETAWSLDLASLLAPEAPARCVHLWPSAAVDGLVAVTTSIDLDLEADVDLKADVLAAAAECRDAALDHRTSRVALVDVDTGDVEWVHDLVADVPDADPSSIPAAQVVPSAGRVVVQTQSSRGPVQAALDIGDGGALETARERRDLPSVSVATLGRLQLRTSSATGAGSDSYTLVDAGALSSPVWRGRVDRGSTPLLVPGALVVRVDGRALRVDGRTGETSPYGSTPDSLVAAPDADHAASASGGVFGLQSGPGGQAASALDGEGRPLWSSPLRARSITATPSCLLATGAEGDAATCLRPEDGAVAWTASPGESFTARATPGQTSDDVYTIARRSGAARFVALDGGSGRDRFDVPTDDLETVVAASRTVVYLSAGTSPQNRAVAAHDASSGRLLWTLRSAGTVAFWGGSLVEIDGLGVARRLAGGSRLGATS</sequence>
<keyword evidence="1" id="KW-0812">Transmembrane</keyword>
<dbReference type="Proteomes" id="UP000522688">
    <property type="component" value="Unassembled WGS sequence"/>
</dbReference>
<dbReference type="RefSeq" id="WP_146852069.1">
    <property type="nucleotide sequence ID" value="NZ_BAAAHR010000002.1"/>
</dbReference>
<keyword evidence="1" id="KW-1133">Transmembrane helix</keyword>